<dbReference type="PROSITE" id="PS50280">
    <property type="entry name" value="SET"/>
    <property type="match status" value="1"/>
</dbReference>
<evidence type="ECO:0000313" key="3">
    <source>
        <dbReference type="EMBL" id="CAL5226702.1"/>
    </source>
</evidence>
<feature type="domain" description="SET" evidence="2">
    <location>
        <begin position="30"/>
        <end position="153"/>
    </location>
</feature>
<sequence length="242" mass="27413">MSLFDRMPDSRLVVASARSVVGVDHDFEDDVIAVRRFVDIQGDRCSGLFAQRDIDDEVPIGGCIGKILNRQQSLGLCECKRVYLFQITDNRYIDASDPLQSSVIRCINHPRVGEEPNATFVKRAVKGLGVRRRIYAVTLRKIMAGEELLYMYDETPGDQDQVTVINRSEVRTALSKCLSEVAQLQEELADSKAVLEEHWVTAACWKRQCTRVASSAAREERDSIRKRRGSSPTSWKCLVYRL</sequence>
<evidence type="ECO:0000313" key="4">
    <source>
        <dbReference type="Proteomes" id="UP001497392"/>
    </source>
</evidence>
<reference evidence="3 4" key="1">
    <citation type="submission" date="2024-06" db="EMBL/GenBank/DDBJ databases">
        <authorList>
            <person name="Kraege A."/>
            <person name="Thomma B."/>
        </authorList>
    </citation>
    <scope>NUCLEOTIDE SEQUENCE [LARGE SCALE GENOMIC DNA]</scope>
</reference>
<feature type="coiled-coil region" evidence="1">
    <location>
        <begin position="167"/>
        <end position="194"/>
    </location>
</feature>
<gene>
    <name evidence="3" type="primary">g9553</name>
    <name evidence="3" type="ORF">VP750_LOCUS8608</name>
</gene>
<dbReference type="Gene3D" id="2.170.270.10">
    <property type="entry name" value="SET domain"/>
    <property type="match status" value="1"/>
</dbReference>
<proteinExistence type="predicted"/>
<accession>A0ABP1G4L6</accession>
<evidence type="ECO:0000259" key="2">
    <source>
        <dbReference type="PROSITE" id="PS50280"/>
    </source>
</evidence>
<evidence type="ECO:0000256" key="1">
    <source>
        <dbReference type="SAM" id="Coils"/>
    </source>
</evidence>
<dbReference type="InterPro" id="IPR046341">
    <property type="entry name" value="SET_dom_sf"/>
</dbReference>
<protein>
    <submittedName>
        <fullName evidence="3">G9553 protein</fullName>
    </submittedName>
</protein>
<dbReference type="InterPro" id="IPR001214">
    <property type="entry name" value="SET_dom"/>
</dbReference>
<name>A0ABP1G4L6_9CHLO</name>
<dbReference type="Proteomes" id="UP001497392">
    <property type="component" value="Unassembled WGS sequence"/>
</dbReference>
<dbReference type="SMART" id="SM00317">
    <property type="entry name" value="SET"/>
    <property type="match status" value="1"/>
</dbReference>
<keyword evidence="4" id="KW-1185">Reference proteome</keyword>
<dbReference type="SUPFAM" id="SSF82199">
    <property type="entry name" value="SET domain"/>
    <property type="match status" value="1"/>
</dbReference>
<dbReference type="EMBL" id="CAXHTA020000016">
    <property type="protein sequence ID" value="CAL5226702.1"/>
    <property type="molecule type" value="Genomic_DNA"/>
</dbReference>
<dbReference type="Pfam" id="PF00856">
    <property type="entry name" value="SET"/>
    <property type="match status" value="1"/>
</dbReference>
<organism evidence="3 4">
    <name type="scientific">Coccomyxa viridis</name>
    <dbReference type="NCBI Taxonomy" id="1274662"/>
    <lineage>
        <taxon>Eukaryota</taxon>
        <taxon>Viridiplantae</taxon>
        <taxon>Chlorophyta</taxon>
        <taxon>core chlorophytes</taxon>
        <taxon>Trebouxiophyceae</taxon>
        <taxon>Trebouxiophyceae incertae sedis</taxon>
        <taxon>Coccomyxaceae</taxon>
        <taxon>Coccomyxa</taxon>
    </lineage>
</organism>
<comment type="caution">
    <text evidence="3">The sequence shown here is derived from an EMBL/GenBank/DDBJ whole genome shotgun (WGS) entry which is preliminary data.</text>
</comment>
<keyword evidence="1" id="KW-0175">Coiled coil</keyword>